<evidence type="ECO:0000313" key="1">
    <source>
        <dbReference type="EMBL" id="AEW22357.1"/>
    </source>
</evidence>
<reference evidence="2" key="1">
    <citation type="submission" date="2011-12" db="EMBL/GenBank/DDBJ databases">
        <title>Complete sequence of Tannerella forsythia ATCC 43037.</title>
        <authorList>
            <person name="Dewhirst F."/>
            <person name="Tanner A."/>
            <person name="Izard J."/>
            <person name="Brinkac L."/>
            <person name="Durkin A.S."/>
            <person name="Hostetler J."/>
            <person name="Shetty J."/>
            <person name="Torralba M."/>
            <person name="Gill S."/>
            <person name="Nelson K."/>
        </authorList>
    </citation>
    <scope>NUCLEOTIDE SEQUENCE [LARGE SCALE GENOMIC DNA]</scope>
    <source>
        <strain evidence="2">ATCC 43037 / JCM 10827 / CCUG 33226 / KCTC 5666 / FDC 338</strain>
    </source>
</reference>
<dbReference type="HOGENOM" id="CLU_2921204_0_0_10"/>
<dbReference type="STRING" id="203275.BFO_1771"/>
<proteinExistence type="predicted"/>
<evidence type="ECO:0000313" key="2">
    <source>
        <dbReference type="Proteomes" id="UP000005436"/>
    </source>
</evidence>
<protein>
    <submittedName>
        <fullName evidence="1">Uncharacterized protein</fullName>
    </submittedName>
</protein>
<organism evidence="1 2">
    <name type="scientific">Tannerella forsythia (strain ATCC 43037 / JCM 10827 / CCUG 21028 A / KCTC 5666 / FDC 338)</name>
    <name type="common">Bacteroides forsythus</name>
    <dbReference type="NCBI Taxonomy" id="203275"/>
    <lineage>
        <taxon>Bacteria</taxon>
        <taxon>Pseudomonadati</taxon>
        <taxon>Bacteroidota</taxon>
        <taxon>Bacteroidia</taxon>
        <taxon>Bacteroidales</taxon>
        <taxon>Tannerellaceae</taxon>
        <taxon>Tannerella</taxon>
    </lineage>
</organism>
<name>G8UNK0_TANFA</name>
<gene>
    <name evidence="1" type="ordered locus">BFO_1771</name>
</gene>
<keyword evidence="2" id="KW-1185">Reference proteome</keyword>
<dbReference type="AlphaFoldDB" id="G8UNK0"/>
<sequence>MFSFFVVLDCKGNIFLSYVNDEEAKNEEKSRMGWLKSFGIVVSSRFSASGSQFTRRDAILS</sequence>
<dbReference type="EMBL" id="CP003191">
    <property type="protein sequence ID" value="AEW22357.1"/>
    <property type="molecule type" value="Genomic_DNA"/>
</dbReference>
<dbReference type="Proteomes" id="UP000005436">
    <property type="component" value="Chromosome"/>
</dbReference>
<dbReference type="KEGG" id="tfo:BFO_1771"/>
<accession>G8UNK0</accession>